<keyword evidence="1" id="KW-0732">Signal</keyword>
<evidence type="ECO:0000259" key="3">
    <source>
        <dbReference type="Pfam" id="PF06863"/>
    </source>
</evidence>
<dbReference type="RefSeq" id="WP_163779536.1">
    <property type="nucleotide sequence ID" value="NZ_AP022569.1"/>
</dbReference>
<feature type="domain" description="DUF1214" evidence="2">
    <location>
        <begin position="359"/>
        <end position="465"/>
    </location>
</feature>
<dbReference type="SUPFAM" id="SSF160935">
    <property type="entry name" value="VPA0735-like"/>
    <property type="match status" value="1"/>
</dbReference>
<dbReference type="EMBL" id="AP022569">
    <property type="protein sequence ID" value="BBX48036.1"/>
    <property type="molecule type" value="Genomic_DNA"/>
</dbReference>
<dbReference type="PANTHER" id="PTHR36509">
    <property type="entry name" value="BLL3101 PROTEIN"/>
    <property type="match status" value="1"/>
</dbReference>
<proteinExistence type="predicted"/>
<evidence type="ECO:0000256" key="1">
    <source>
        <dbReference type="SAM" id="SignalP"/>
    </source>
</evidence>
<dbReference type="Pfam" id="PF06863">
    <property type="entry name" value="DUF1254"/>
    <property type="match status" value="1"/>
</dbReference>
<protein>
    <recommendedName>
        <fullName evidence="6">DUF1254 domain-containing protein</fullName>
    </recommendedName>
</protein>
<feature type="chain" id="PRO_5029471476" description="DUF1254 domain-containing protein" evidence="1">
    <location>
        <begin position="28"/>
        <end position="485"/>
    </location>
</feature>
<organism evidence="4 5">
    <name type="scientific">Mycobacterium cookii</name>
    <dbReference type="NCBI Taxonomy" id="1775"/>
    <lineage>
        <taxon>Bacteria</taxon>
        <taxon>Bacillati</taxon>
        <taxon>Actinomycetota</taxon>
        <taxon>Actinomycetes</taxon>
        <taxon>Mycobacteriales</taxon>
        <taxon>Mycobacteriaceae</taxon>
        <taxon>Mycobacterium</taxon>
    </lineage>
</organism>
<evidence type="ECO:0000259" key="2">
    <source>
        <dbReference type="Pfam" id="PF06742"/>
    </source>
</evidence>
<dbReference type="Gene3D" id="2.60.120.600">
    <property type="entry name" value="Domain of unknown function DUF1214, C-terminal domain"/>
    <property type="match status" value="1"/>
</dbReference>
<dbReference type="Gene3D" id="2.60.40.1610">
    <property type="entry name" value="Domain of unknown function DUF1254"/>
    <property type="match status" value="1"/>
</dbReference>
<accession>A0A7I7L245</accession>
<dbReference type="InterPro" id="IPR037050">
    <property type="entry name" value="DUF1254_sf"/>
</dbReference>
<reference evidence="4 5" key="1">
    <citation type="journal article" date="2019" name="Emerg. Microbes Infect.">
        <title>Comprehensive subspecies identification of 175 nontuberculous mycobacteria species based on 7547 genomic profiles.</title>
        <authorList>
            <person name="Matsumoto Y."/>
            <person name="Kinjo T."/>
            <person name="Motooka D."/>
            <person name="Nabeya D."/>
            <person name="Jung N."/>
            <person name="Uechi K."/>
            <person name="Horii T."/>
            <person name="Iida T."/>
            <person name="Fujita J."/>
            <person name="Nakamura S."/>
        </authorList>
    </citation>
    <scope>NUCLEOTIDE SEQUENCE [LARGE SCALE GENOMIC DNA]</scope>
    <source>
        <strain evidence="4 5">JCM 12404</strain>
    </source>
</reference>
<dbReference type="InterPro" id="IPR010679">
    <property type="entry name" value="DUF1254"/>
</dbReference>
<dbReference type="PROSITE" id="PS51257">
    <property type="entry name" value="PROKAR_LIPOPROTEIN"/>
    <property type="match status" value="1"/>
</dbReference>
<evidence type="ECO:0008006" key="6">
    <source>
        <dbReference type="Google" id="ProtNLM"/>
    </source>
</evidence>
<keyword evidence="5" id="KW-1185">Reference proteome</keyword>
<name>A0A7I7L245_9MYCO</name>
<evidence type="ECO:0000313" key="5">
    <source>
        <dbReference type="Proteomes" id="UP000465866"/>
    </source>
</evidence>
<dbReference type="InterPro" id="IPR010621">
    <property type="entry name" value="DUF1214"/>
</dbReference>
<dbReference type="KEGG" id="mcoo:MCOO_40510"/>
<dbReference type="Pfam" id="PF06742">
    <property type="entry name" value="DUF1214"/>
    <property type="match status" value="1"/>
</dbReference>
<feature type="domain" description="DUF1254" evidence="3">
    <location>
        <begin position="82"/>
        <end position="211"/>
    </location>
</feature>
<dbReference type="Proteomes" id="UP000465866">
    <property type="component" value="Chromosome"/>
</dbReference>
<dbReference type="PANTHER" id="PTHR36509:SF2">
    <property type="entry name" value="BLL3101 PROTEIN"/>
    <property type="match status" value="1"/>
</dbReference>
<gene>
    <name evidence="4" type="ORF">MCOO_40510</name>
</gene>
<dbReference type="AlphaFoldDB" id="A0A7I7L245"/>
<evidence type="ECO:0000313" key="4">
    <source>
        <dbReference type="EMBL" id="BBX48036.1"/>
    </source>
</evidence>
<sequence>MRSSIQRAGAVLAALLMITSCGGNDQAANPSKTSETPGLSESEASDIATEAYVYAYPLVSMEFTRRGLTNVPTAEDIKAPMGQIARMRVYPKPSSRTITAPNADTLYTQAWFNVAKEPWIVTVPEMGDRYFLLPMLDAWTNVFASPGTRNGGGKPRTFAITGPGWHGTLPPDVLNYESPTALVWMLGRIYCSGTPEDYDAVHKLQDQITAVPLSSFGQPWLPPFATVNPNVDMNTAVRTQVNALPAQDYLALFARLLKTNPPAEADAPTIAKFAKIGLIPGQDFDATKLSKAVNSGIAKSAKLGQDSISKWREDGVVAGDFISKNGWAYTIKAGNYGTNYRQRAYVTEVGVGANLPEDAVYPTSDGPEVTQKYSGATKYLMHFDKDQLPPARGFWSLTVYDADHFFVDNPLNRYTLSLRDKFTPNSDGSVDFYIQADSPGPGKESNWLPAPKDQFNLMLRLYWPNDKKPSILNGTWHIPPVKAMP</sequence>
<dbReference type="InterPro" id="IPR037049">
    <property type="entry name" value="DUF1214_C_sf"/>
</dbReference>
<feature type="signal peptide" evidence="1">
    <location>
        <begin position="1"/>
        <end position="27"/>
    </location>
</feature>